<organism evidence="11 12">
    <name type="scientific">Piscirickettsia salmonis</name>
    <dbReference type="NCBI Taxonomy" id="1238"/>
    <lineage>
        <taxon>Bacteria</taxon>
        <taxon>Pseudomonadati</taxon>
        <taxon>Pseudomonadota</taxon>
        <taxon>Gammaproteobacteria</taxon>
        <taxon>Thiotrichales</taxon>
        <taxon>Piscirickettsiaceae</taxon>
        <taxon>Piscirickettsia</taxon>
    </lineage>
</organism>
<dbReference type="GO" id="GO:0005737">
    <property type="term" value="C:cytoplasm"/>
    <property type="evidence" value="ECO:0007669"/>
    <property type="project" value="UniProtKB-SubCell"/>
</dbReference>
<dbReference type="InterPro" id="IPR046938">
    <property type="entry name" value="DNA_clamp_sf"/>
</dbReference>
<sequence>MKFTVQRDALLKPLQMLAGVVERRHTLPILSHILFDIQVDRLQLTASDLEIELIARVQAGFRGGDGLGQFTLPAKKVVDIVKNIAEDILIEFHVEGERVTLSAERSRFSLSSLAAHEFPVLDSVSHGTGLALSQENLKYLFERVAFSMAQQDVRHYLNGMLLEADNNILRAVATDGHRIALASVPMSVQVSDKKQVILPRKGVQELTRLLNLQSEIELTLTENHLRIFTDEFTFSSKLIEGKFPDYRRVIPESNDQLVLVDRDALKQALVRVVILSNEKYRGVRMELSTNTLKMGANNPEQEEAEDYLEVSYEGRPLEIGFNASYLQDILSVLSPGPVRLLLKDATASVLIQESADADACYVVMPMRL</sequence>
<dbReference type="OrthoDB" id="8421503at2"/>
<dbReference type="EMBL" id="CP012508">
    <property type="protein sequence ID" value="ALB24340.1"/>
    <property type="molecule type" value="Genomic_DNA"/>
</dbReference>
<accession>A0A1L6TFN9</accession>
<dbReference type="Gene3D" id="3.70.10.10">
    <property type="match status" value="1"/>
</dbReference>
<dbReference type="GO" id="GO:0008408">
    <property type="term" value="F:3'-5' exonuclease activity"/>
    <property type="evidence" value="ECO:0007669"/>
    <property type="project" value="InterPro"/>
</dbReference>
<protein>
    <recommendedName>
        <fullName evidence="3 10">Beta sliding clamp</fullName>
    </recommendedName>
</protein>
<dbReference type="InterPro" id="IPR022637">
    <property type="entry name" value="DNA_polIII_beta_cen"/>
</dbReference>
<dbReference type="InterPro" id="IPR001001">
    <property type="entry name" value="DNA_polIII_beta"/>
</dbReference>
<comment type="subunit">
    <text evidence="10">Forms a ring-shaped head-to-tail homodimer around DNA.</text>
</comment>
<evidence type="ECO:0000256" key="6">
    <source>
        <dbReference type="ARBA" id="ARBA00022695"/>
    </source>
</evidence>
<gene>
    <name evidence="11" type="ORF">KU39_3167</name>
</gene>
<name>A0A1L6TFN9_PISSA</name>
<comment type="similarity">
    <text evidence="2 10">Belongs to the beta sliding clamp family.</text>
</comment>
<evidence type="ECO:0000313" key="11">
    <source>
        <dbReference type="EMBL" id="ALB24340.1"/>
    </source>
</evidence>
<keyword evidence="6 10" id="KW-0548">Nucleotidyltransferase</keyword>
<keyword evidence="8 10" id="KW-0239">DNA-directed DNA polymerase</keyword>
<evidence type="ECO:0000256" key="5">
    <source>
        <dbReference type="ARBA" id="ARBA00022679"/>
    </source>
</evidence>
<dbReference type="PANTHER" id="PTHR30478:SF0">
    <property type="entry name" value="BETA SLIDING CLAMP"/>
    <property type="match status" value="1"/>
</dbReference>
<dbReference type="SMART" id="SM00480">
    <property type="entry name" value="POL3Bc"/>
    <property type="match status" value="1"/>
</dbReference>
<dbReference type="GO" id="GO:0003677">
    <property type="term" value="F:DNA binding"/>
    <property type="evidence" value="ECO:0007669"/>
    <property type="project" value="UniProtKB-UniRule"/>
</dbReference>
<comment type="function">
    <text evidence="10">Confers DNA tethering and processivity to DNA polymerases and other proteins. Acts as a clamp, forming a ring around DNA (a reaction catalyzed by the clamp-loading complex) which diffuses in an ATP-independent manner freely and bidirectionally along dsDNA. Initially characterized for its ability to contact the catalytic subunit of DNA polymerase III (Pol III), a complex, multichain enzyme responsible for most of the replicative synthesis in bacteria; Pol III exhibits 3'-5' exonuclease proofreading activity. The beta chain is required for initiation of replication as well as for processivity of DNA replication.</text>
</comment>
<proteinExistence type="inferred from homology"/>
<dbReference type="Proteomes" id="UP000029558">
    <property type="component" value="Chromosome"/>
</dbReference>
<dbReference type="Pfam" id="PF02767">
    <property type="entry name" value="DNA_pol3_beta_2"/>
    <property type="match status" value="1"/>
</dbReference>
<dbReference type="Pfam" id="PF02768">
    <property type="entry name" value="DNA_pol3_beta_3"/>
    <property type="match status" value="1"/>
</dbReference>
<comment type="subcellular location">
    <subcellularLocation>
        <location evidence="1 10">Cytoplasm</location>
    </subcellularLocation>
</comment>
<dbReference type="Pfam" id="PF00712">
    <property type="entry name" value="DNA_pol3_beta"/>
    <property type="match status" value="1"/>
</dbReference>
<dbReference type="InterPro" id="IPR022635">
    <property type="entry name" value="DNA_polIII_beta_C"/>
</dbReference>
<dbReference type="InterPro" id="IPR022634">
    <property type="entry name" value="DNA_polIII_beta_N"/>
</dbReference>
<dbReference type="PIRSF" id="PIRSF000804">
    <property type="entry name" value="DNA_pol_III_b"/>
    <property type="match status" value="1"/>
</dbReference>
<dbReference type="NCBIfam" id="TIGR00663">
    <property type="entry name" value="dnan"/>
    <property type="match status" value="1"/>
</dbReference>
<evidence type="ECO:0000313" key="12">
    <source>
        <dbReference type="Proteomes" id="UP000029558"/>
    </source>
</evidence>
<evidence type="ECO:0000256" key="10">
    <source>
        <dbReference type="PIRNR" id="PIRNR000804"/>
    </source>
</evidence>
<keyword evidence="5 10" id="KW-0808">Transferase</keyword>
<evidence type="ECO:0000256" key="8">
    <source>
        <dbReference type="ARBA" id="ARBA00022932"/>
    </source>
</evidence>
<keyword evidence="4 10" id="KW-0963">Cytoplasm</keyword>
<dbReference type="Gene3D" id="3.10.150.10">
    <property type="entry name" value="DNA Polymerase III, subunit A, domain 2"/>
    <property type="match status" value="1"/>
</dbReference>
<evidence type="ECO:0000256" key="2">
    <source>
        <dbReference type="ARBA" id="ARBA00010752"/>
    </source>
</evidence>
<dbReference type="CDD" id="cd00140">
    <property type="entry name" value="beta_clamp"/>
    <property type="match status" value="1"/>
</dbReference>
<dbReference type="GO" id="GO:0006271">
    <property type="term" value="P:DNA strand elongation involved in DNA replication"/>
    <property type="evidence" value="ECO:0007669"/>
    <property type="project" value="TreeGrafter"/>
</dbReference>
<dbReference type="RefSeq" id="WP_017378473.1">
    <property type="nucleotide sequence ID" value="NZ_CP012508.1"/>
</dbReference>
<keyword evidence="7 10" id="KW-0235">DNA replication</keyword>
<dbReference type="GO" id="GO:0009360">
    <property type="term" value="C:DNA polymerase III complex"/>
    <property type="evidence" value="ECO:0007669"/>
    <property type="project" value="InterPro"/>
</dbReference>
<reference evidence="11 12" key="1">
    <citation type="journal article" date="2014" name="Genome Announc.">
        <title>Comparative Genome Analysis of Two Isolates of the Fish Pathogen Piscirickettsia salmonis from Different Hosts Reveals Major Differences in Virulence-Associated Secretion Systems.</title>
        <authorList>
            <person name="Bohle H."/>
            <person name="Henriquez P."/>
            <person name="Grothusen H."/>
            <person name="Navas E."/>
            <person name="Sandoval A."/>
            <person name="Bustamante F."/>
            <person name="Bustos P."/>
            <person name="Mancilla M."/>
        </authorList>
    </citation>
    <scope>NUCLEOTIDE SEQUENCE [LARGE SCALE GENOMIC DNA]</scope>
    <source>
        <strain evidence="12">B1-32597</strain>
    </source>
</reference>
<evidence type="ECO:0000256" key="7">
    <source>
        <dbReference type="ARBA" id="ARBA00022705"/>
    </source>
</evidence>
<dbReference type="PANTHER" id="PTHR30478">
    <property type="entry name" value="DNA POLYMERASE III SUBUNIT BETA"/>
    <property type="match status" value="1"/>
</dbReference>
<evidence type="ECO:0000256" key="1">
    <source>
        <dbReference type="ARBA" id="ARBA00004496"/>
    </source>
</evidence>
<dbReference type="GO" id="GO:0003887">
    <property type="term" value="F:DNA-directed DNA polymerase activity"/>
    <property type="evidence" value="ECO:0007669"/>
    <property type="project" value="UniProtKB-UniRule"/>
</dbReference>
<dbReference type="SUPFAM" id="SSF55979">
    <property type="entry name" value="DNA clamp"/>
    <property type="match status" value="3"/>
</dbReference>
<evidence type="ECO:0000256" key="3">
    <source>
        <dbReference type="ARBA" id="ARBA00021035"/>
    </source>
</evidence>
<evidence type="ECO:0000256" key="9">
    <source>
        <dbReference type="ARBA" id="ARBA00023125"/>
    </source>
</evidence>
<evidence type="ECO:0000256" key="4">
    <source>
        <dbReference type="ARBA" id="ARBA00022490"/>
    </source>
</evidence>
<dbReference type="AlphaFoldDB" id="A0A1L6TFN9"/>
<keyword evidence="9" id="KW-0238">DNA-binding</keyword>